<dbReference type="Proteomes" id="UP000183365">
    <property type="component" value="Unassembled WGS sequence"/>
</dbReference>
<feature type="region of interest" description="Disordered" evidence="2">
    <location>
        <begin position="1"/>
        <end position="25"/>
    </location>
</feature>
<feature type="compositionally biased region" description="Low complexity" evidence="2">
    <location>
        <begin position="248"/>
        <end position="261"/>
    </location>
</feature>
<evidence type="ECO:0000256" key="1">
    <source>
        <dbReference type="SAM" id="Coils"/>
    </source>
</evidence>
<gene>
    <name evidence="3" type="ORF">HGUI_00065</name>
</gene>
<dbReference type="VEuPathDB" id="FungiDB:HGUI_00065"/>
<protein>
    <submittedName>
        <fullName evidence="3">Uncharacterized protein</fullName>
    </submittedName>
</protein>
<dbReference type="AlphaFoldDB" id="A0A1L0CHU1"/>
<feature type="compositionally biased region" description="Polar residues" evidence="2">
    <location>
        <begin position="59"/>
        <end position="70"/>
    </location>
</feature>
<feature type="region of interest" description="Disordered" evidence="2">
    <location>
        <begin position="49"/>
        <end position="191"/>
    </location>
</feature>
<sequence>MANIVVSKKLATENDIKSNTDHRPLNKDIVIKRSKSTGIVLKQKKSHIGNLKHFHAKSIPNSTSKVNESSKASKKIQSKDNKDVKQHTKAPPKKQNEKAKARNNESCKSKENKENEELKIEKLTRVTDKKDSNEDTTKTSDITHKSNHIIIKSNSESSNTITPTSVLETKGSCDSSDTITEKPQITKERDISIERVMQTSNDEKEFSIQNGLNTPPLSTLNTSSNSDVEMSNEETNKEKESSVPNIQPKVSVSSSNIPSNHIHNEKTNTSDHKETTNKTVTKEDKNNNLYQNKNLILDLNMDSLSGIKSESVPMTPSYTKSIDESKNKVIDEPQKTASFLKSPKEETFDGVKLSKKASQLKKKIIQRKSKNDILKLELNQLIENLQHLKKQYDMISTTFNDNFDDASLKKDINPDSLISTEMEGIDGKFVRELTPQGNSDLIDIPGYYIKRTGNAVFGDIDDTNAFLKEPKKRKIDTSNSMDSIEPITNTTKTVNDILSTSLSQEKLPIDVDSIPLVTFDEILQPEKKIMDFALNDNGISSFDDKRSMSNGFDFLLDINNDMALDDDINMDFFNF</sequence>
<feature type="compositionally biased region" description="Polar residues" evidence="2">
    <location>
        <begin position="207"/>
        <end position="228"/>
    </location>
</feature>
<feature type="compositionally biased region" description="Basic and acidic residues" evidence="2">
    <location>
        <begin position="94"/>
        <end position="144"/>
    </location>
</feature>
<evidence type="ECO:0000313" key="3">
    <source>
        <dbReference type="EMBL" id="SGZ37865.1"/>
    </source>
</evidence>
<feature type="compositionally biased region" description="Basic and acidic residues" evidence="2">
    <location>
        <begin position="262"/>
        <end position="284"/>
    </location>
</feature>
<feature type="compositionally biased region" description="Polar residues" evidence="2">
    <location>
        <begin position="152"/>
        <end position="183"/>
    </location>
</feature>
<organism evidence="3 4">
    <name type="scientific">Hanseniaspora guilliermondii</name>
    <dbReference type="NCBI Taxonomy" id="56406"/>
    <lineage>
        <taxon>Eukaryota</taxon>
        <taxon>Fungi</taxon>
        <taxon>Dikarya</taxon>
        <taxon>Ascomycota</taxon>
        <taxon>Saccharomycotina</taxon>
        <taxon>Saccharomycetes</taxon>
        <taxon>Saccharomycodales</taxon>
        <taxon>Saccharomycodaceae</taxon>
        <taxon>Hanseniaspora</taxon>
    </lineage>
</organism>
<feature type="coiled-coil region" evidence="1">
    <location>
        <begin position="371"/>
        <end position="398"/>
    </location>
</feature>
<keyword evidence="4" id="KW-1185">Reference proteome</keyword>
<feature type="compositionally biased region" description="Basic and acidic residues" evidence="2">
    <location>
        <begin position="77"/>
        <end position="86"/>
    </location>
</feature>
<feature type="compositionally biased region" description="Basic and acidic residues" evidence="2">
    <location>
        <begin position="10"/>
        <end position="25"/>
    </location>
</feature>
<feature type="region of interest" description="Disordered" evidence="2">
    <location>
        <begin position="204"/>
        <end position="284"/>
    </location>
</feature>
<proteinExistence type="predicted"/>
<dbReference type="OrthoDB" id="3973289at2759"/>
<keyword evidence="1" id="KW-0175">Coiled coil</keyword>
<evidence type="ECO:0000313" key="4">
    <source>
        <dbReference type="Proteomes" id="UP000183365"/>
    </source>
</evidence>
<evidence type="ECO:0000256" key="2">
    <source>
        <dbReference type="SAM" id="MobiDB-lite"/>
    </source>
</evidence>
<name>A0A1L0CHU1_9ASCO</name>
<dbReference type="EMBL" id="FQNF01000001">
    <property type="protein sequence ID" value="SGZ37865.1"/>
    <property type="molecule type" value="Genomic_DNA"/>
</dbReference>
<reference evidence="4" key="1">
    <citation type="submission" date="2016-11" db="EMBL/GenBank/DDBJ databases">
        <authorList>
            <person name="Guldener U."/>
        </authorList>
    </citation>
    <scope>NUCLEOTIDE SEQUENCE [LARGE SCALE GENOMIC DNA]</scope>
</reference>
<accession>A0A1L0CHU1</accession>